<evidence type="ECO:0000259" key="6">
    <source>
        <dbReference type="PROSITE" id="PS50885"/>
    </source>
</evidence>
<feature type="transmembrane region" description="Helical" evidence="4">
    <location>
        <begin position="7"/>
        <end position="25"/>
    </location>
</feature>
<keyword evidence="4" id="KW-1133">Transmembrane helix</keyword>
<dbReference type="PANTHER" id="PTHR32089">
    <property type="entry name" value="METHYL-ACCEPTING CHEMOTAXIS PROTEIN MCPB"/>
    <property type="match status" value="1"/>
</dbReference>
<dbReference type="PANTHER" id="PTHR32089:SF112">
    <property type="entry name" value="LYSOZYME-LIKE PROTEIN-RELATED"/>
    <property type="match status" value="1"/>
</dbReference>
<proteinExistence type="inferred from homology"/>
<evidence type="ECO:0000256" key="1">
    <source>
        <dbReference type="ARBA" id="ARBA00023224"/>
    </source>
</evidence>
<keyword evidence="8" id="KW-1185">Reference proteome</keyword>
<dbReference type="CDD" id="cd12913">
    <property type="entry name" value="PDC1_MCP_like"/>
    <property type="match status" value="1"/>
</dbReference>
<dbReference type="eggNOG" id="COG0840">
    <property type="taxonomic scope" value="Bacteria"/>
</dbReference>
<dbReference type="SUPFAM" id="SSF58104">
    <property type="entry name" value="Methyl-accepting chemotaxis protein (MCP) signaling domain"/>
    <property type="match status" value="1"/>
</dbReference>
<keyword evidence="4" id="KW-0472">Membrane</keyword>
<dbReference type="HOGENOM" id="CLU_000445_107_19_9"/>
<dbReference type="Gene3D" id="1.10.287.950">
    <property type="entry name" value="Methyl-accepting chemotaxis protein"/>
    <property type="match status" value="1"/>
</dbReference>
<dbReference type="Gene3D" id="1.10.8.500">
    <property type="entry name" value="HAMP domain in histidine kinase"/>
    <property type="match status" value="1"/>
</dbReference>
<dbReference type="InterPro" id="IPR004089">
    <property type="entry name" value="MCPsignal_dom"/>
</dbReference>
<accession>G8LYI1</accession>
<comment type="similarity">
    <text evidence="2">Belongs to the methyl-accepting chemotaxis (MCP) protein family.</text>
</comment>
<dbReference type="GO" id="GO:0007165">
    <property type="term" value="P:signal transduction"/>
    <property type="evidence" value="ECO:0007669"/>
    <property type="project" value="UniProtKB-KW"/>
</dbReference>
<dbReference type="SMART" id="SM00283">
    <property type="entry name" value="MA"/>
    <property type="match status" value="1"/>
</dbReference>
<dbReference type="EMBL" id="CP003065">
    <property type="protein sequence ID" value="AEV69969.1"/>
    <property type="molecule type" value="Genomic_DNA"/>
</dbReference>
<evidence type="ECO:0000259" key="5">
    <source>
        <dbReference type="PROSITE" id="PS50111"/>
    </source>
</evidence>
<reference evidence="7 8" key="2">
    <citation type="journal article" date="2012" name="Stand. Genomic Sci.">
        <title>Complete Genome Sequence of Clostridium clariflavum DSM 19732.</title>
        <authorList>
            <person name="Izquierdo J.A."/>
            <person name="Goodwin L."/>
            <person name="Davenport K.W."/>
            <person name="Teshima H."/>
            <person name="Bruce D."/>
            <person name="Detter C."/>
            <person name="Tapia R."/>
            <person name="Han S."/>
            <person name="Land M."/>
            <person name="Hauser L."/>
            <person name="Jeffries C.D."/>
            <person name="Han J."/>
            <person name="Pitluck S."/>
            <person name="Nolan M."/>
            <person name="Chen A."/>
            <person name="Huntemann M."/>
            <person name="Mavromatis K."/>
            <person name="Mikhailova N."/>
            <person name="Liolios K."/>
            <person name="Woyke T."/>
            <person name="Lynd L.R."/>
        </authorList>
    </citation>
    <scope>NUCLEOTIDE SEQUENCE [LARGE SCALE GENOMIC DNA]</scope>
    <source>
        <strain evidence="8">DSM 19732 / NBRC 101661 / EBR45</strain>
    </source>
</reference>
<feature type="domain" description="HAMP" evidence="6">
    <location>
        <begin position="329"/>
        <end position="384"/>
    </location>
</feature>
<dbReference type="RefSeq" id="WP_014256498.1">
    <property type="nucleotide sequence ID" value="NC_016627.1"/>
</dbReference>
<dbReference type="PROSITE" id="PS50885">
    <property type="entry name" value="HAMP"/>
    <property type="match status" value="1"/>
</dbReference>
<evidence type="ECO:0000313" key="7">
    <source>
        <dbReference type="EMBL" id="AEV69969.1"/>
    </source>
</evidence>
<dbReference type="SUPFAM" id="SSF103190">
    <property type="entry name" value="Sensory domain-like"/>
    <property type="match status" value="1"/>
</dbReference>
<dbReference type="Pfam" id="PF00015">
    <property type="entry name" value="MCPsignal"/>
    <property type="match status" value="1"/>
</dbReference>
<evidence type="ECO:0000313" key="8">
    <source>
        <dbReference type="Proteomes" id="UP000005435"/>
    </source>
</evidence>
<protein>
    <submittedName>
        <fullName evidence="7">Methyl-accepting chemotaxis protein</fullName>
    </submittedName>
</protein>
<sequence length="690" mass="76830" precursor="true">MKIKFKISILTAAMCMICVGAMWAINNFISSKYLQDTIQERVLAEVKLKAKDIDTWILKEKQNLEIMIERIMLAEDYKNDTFYKILGKTGDVNFGNLYYMAFEDGTFIDVSGWVPDYDYNPLTREWYVKAKENSGKIYVCDPYVDAMSNDMVITLSKEVTLNDGRRAVLGVDLQISDMNKQVNSIGQHEVDTETSATRNSNTNYESTLNKIDKSYIFLIDRLGNIINHPNPDFSAKPDKLTNVADILGGELNNLRKTRDLSLYQRIIKDYDGKERAFFYDKLDEAEWSIGIAVDKDVILEAKNKFVRITLSISILLLFASVLISITIANSIAKPIMAAKTIADNISDLKLNATIDEKYLKRNDEAGEIVKAIKETIDKLRGFTANLNELSIINNKIYNTTFEKANTLLNLSEEVSATTEELSAGMRETSSTAESISQSVDDLNNAVSVFVGRAEEGAKTANEIAGKAAELDRQFIESKDNTMKVLNIAKNEVESAVESAKNVEQVKMLADAILEIAEKTNLLSLNASIEAARAGENGKGFAVVAEEIRILSEDSNRSAERIKQFTENINASVNKLILATNNLLKYLNENVLKDYSLMLNAVENYKNDGSMLSEVLCELSNTVKEFTETIGSMAISINGVSATIQQATEATASIAEQNSRMVNAIQDINNAMQMNIESSNKLTNMIAQVKL</sequence>
<organism evidence="7 8">
    <name type="scientific">Acetivibrio clariflavus (strain DSM 19732 / NBRC 101661 / EBR45)</name>
    <name type="common">Clostridium clariflavum</name>
    <dbReference type="NCBI Taxonomy" id="720554"/>
    <lineage>
        <taxon>Bacteria</taxon>
        <taxon>Bacillati</taxon>
        <taxon>Bacillota</taxon>
        <taxon>Clostridia</taxon>
        <taxon>Eubacteriales</taxon>
        <taxon>Oscillospiraceae</taxon>
        <taxon>Acetivibrio</taxon>
    </lineage>
</organism>
<feature type="domain" description="Methyl-accepting transducer" evidence="5">
    <location>
        <begin position="403"/>
        <end position="665"/>
    </location>
</feature>
<dbReference type="STRING" id="720554.Clocl_3487"/>
<gene>
    <name evidence="7" type="ordered locus">Clocl_3487</name>
</gene>
<dbReference type="Gene3D" id="3.30.450.20">
    <property type="entry name" value="PAS domain"/>
    <property type="match status" value="2"/>
</dbReference>
<reference evidence="8" key="1">
    <citation type="submission" date="2011-12" db="EMBL/GenBank/DDBJ databases">
        <title>Complete sequence of Clostridium clariflavum DSM 19732.</title>
        <authorList>
            <consortium name="US DOE Joint Genome Institute"/>
            <person name="Lucas S."/>
            <person name="Han J."/>
            <person name="Lapidus A."/>
            <person name="Cheng J.-F."/>
            <person name="Goodwin L."/>
            <person name="Pitluck S."/>
            <person name="Peters L."/>
            <person name="Teshima H."/>
            <person name="Detter J.C."/>
            <person name="Han C."/>
            <person name="Tapia R."/>
            <person name="Land M."/>
            <person name="Hauser L."/>
            <person name="Kyrpides N."/>
            <person name="Ivanova N."/>
            <person name="Pagani I."/>
            <person name="Kitzmiller T."/>
            <person name="Lynd L."/>
            <person name="Izquierdo J."/>
            <person name="Woyke T."/>
        </authorList>
    </citation>
    <scope>NUCLEOTIDE SEQUENCE [LARGE SCALE GENOMIC DNA]</scope>
    <source>
        <strain evidence="8">DSM 19732 / NBRC 101661 / EBR45</strain>
    </source>
</reference>
<keyword evidence="4" id="KW-0812">Transmembrane</keyword>
<name>G8LYI1_ACECE</name>
<evidence type="ECO:0000256" key="3">
    <source>
        <dbReference type="PROSITE-ProRule" id="PRU00284"/>
    </source>
</evidence>
<evidence type="ECO:0000256" key="2">
    <source>
        <dbReference type="ARBA" id="ARBA00029447"/>
    </source>
</evidence>
<dbReference type="Pfam" id="PF22673">
    <property type="entry name" value="MCP-like_PDC_1"/>
    <property type="match status" value="1"/>
</dbReference>
<keyword evidence="1 3" id="KW-0807">Transducer</keyword>
<feature type="transmembrane region" description="Helical" evidence="4">
    <location>
        <begin position="308"/>
        <end position="332"/>
    </location>
</feature>
<dbReference type="Proteomes" id="UP000005435">
    <property type="component" value="Chromosome"/>
</dbReference>
<dbReference type="AlphaFoldDB" id="G8LYI1"/>
<evidence type="ECO:0000256" key="4">
    <source>
        <dbReference type="SAM" id="Phobius"/>
    </source>
</evidence>
<dbReference type="InterPro" id="IPR029151">
    <property type="entry name" value="Sensor-like_sf"/>
</dbReference>
<dbReference type="OrthoDB" id="9814363at2"/>
<dbReference type="InterPro" id="IPR003660">
    <property type="entry name" value="HAMP_dom"/>
</dbReference>
<dbReference type="PROSITE" id="PS50111">
    <property type="entry name" value="CHEMOTAXIS_TRANSDUC_2"/>
    <property type="match status" value="1"/>
</dbReference>
<dbReference type="GO" id="GO:0016020">
    <property type="term" value="C:membrane"/>
    <property type="evidence" value="ECO:0007669"/>
    <property type="project" value="InterPro"/>
</dbReference>
<dbReference type="KEGG" id="ccl:Clocl_3487"/>